<evidence type="ECO:0000313" key="1">
    <source>
        <dbReference type="EMBL" id="AEB06150.1"/>
    </source>
</evidence>
<sequence>MNPFSLMRPRRTGPPTVSTAVFSSTDLFALLGGFDLGCFAASHGSVDMHVFEDRGIGPWRSALIERWAPTGLVDESGAPCPELAWALSPLSPPGSVVMDGDYITERHPIDRRTVAVCVDAAGERVTGIARARGGYRLVPFGPDRASWPARFERVFGLERSFQNSMWTQHYIEGDFRLDDESLADHLIGGERTAREYALEKGVDPEPLADLGRAFHNPFGGLTMRTLTAMNLTDCSFLEGLGYVLPHPVGGWPKSKVSGILPEKGFIMFNGCAPRRGYPEDWVKHSEFKSGSRFGGFDFIGEGMTLMDTVLTFCDYPEGD</sequence>
<dbReference type="RefSeq" id="WP_013707893.1">
    <property type="nucleotide sequence ID" value="NC_015389.1"/>
</dbReference>
<gene>
    <name evidence="1" type="ordered locus">Corgl_0020</name>
</gene>
<organism evidence="1 2">
    <name type="scientific">Coriobacterium glomerans (strain ATCC 49209 / DSM 20642 / JCM 10262 / PW2)</name>
    <dbReference type="NCBI Taxonomy" id="700015"/>
    <lineage>
        <taxon>Bacteria</taxon>
        <taxon>Bacillati</taxon>
        <taxon>Actinomycetota</taxon>
        <taxon>Coriobacteriia</taxon>
        <taxon>Coriobacteriales</taxon>
        <taxon>Coriobacteriaceae</taxon>
        <taxon>Coriobacterium</taxon>
    </lineage>
</organism>
<name>F2N6V1_CORGP</name>
<dbReference type="OrthoDB" id="3192474at2"/>
<dbReference type="HOGENOM" id="CLU_929737_0_0_11"/>
<reference evidence="2" key="1">
    <citation type="journal article" date="2013" name="Stand. Genomic Sci.">
        <title>Complete genome sequence of Coriobacterium glomerans type strain (PW2(T)) from the midgut of Pyrrhocoris apterus L. (red soldier bug).</title>
        <authorList>
            <person name="Stackebrandt E."/>
            <person name="Zeytun A."/>
            <person name="Lapidus A."/>
            <person name="Nolan M."/>
            <person name="Lucas S."/>
            <person name="Hammon N."/>
            <person name="Deshpande S."/>
            <person name="Cheng J.F."/>
            <person name="Tapia R."/>
            <person name="Goodwin L.A."/>
            <person name="Pitluck S."/>
            <person name="Liolios K."/>
            <person name="Pagani I."/>
            <person name="Ivanova N."/>
            <person name="Mavromatis K."/>
            <person name="Mikhailova N."/>
            <person name="Huntemann M."/>
            <person name="Pati A."/>
            <person name="Chen A."/>
            <person name="Palaniappan K."/>
            <person name="Chang Y.J."/>
            <person name="Land M."/>
            <person name="Hauser L."/>
            <person name="Rohde M."/>
            <person name="Pukall R."/>
            <person name="Goker M."/>
            <person name="Detter J.C."/>
            <person name="Woyke T."/>
            <person name="Bristow J."/>
            <person name="Eisen J.A."/>
            <person name="Markowitz V."/>
            <person name="Hugenholtz P."/>
            <person name="Kyrpides N.C."/>
            <person name="Klenk H.P."/>
        </authorList>
    </citation>
    <scope>NUCLEOTIDE SEQUENCE</scope>
    <source>
        <strain evidence="2">ATCC 49209 / DSM 20642 / JCM 10262 / PW2</strain>
    </source>
</reference>
<dbReference type="AlphaFoldDB" id="F2N6V1"/>
<keyword evidence="2" id="KW-1185">Reference proteome</keyword>
<dbReference type="eggNOG" id="ENOG5031U3E">
    <property type="taxonomic scope" value="Bacteria"/>
</dbReference>
<proteinExistence type="predicted"/>
<protein>
    <submittedName>
        <fullName evidence="1">Uncharacterized protein</fullName>
    </submittedName>
</protein>
<accession>F2N6V1</accession>
<dbReference type="Proteomes" id="UP000006851">
    <property type="component" value="Chromosome"/>
</dbReference>
<evidence type="ECO:0000313" key="2">
    <source>
        <dbReference type="Proteomes" id="UP000006851"/>
    </source>
</evidence>
<dbReference type="KEGG" id="cgo:Corgl_0020"/>
<dbReference type="EMBL" id="CP002628">
    <property type="protein sequence ID" value="AEB06150.1"/>
    <property type="molecule type" value="Genomic_DNA"/>
</dbReference>